<feature type="non-terminal residue" evidence="1">
    <location>
        <position position="1"/>
    </location>
</feature>
<organism evidence="1">
    <name type="scientific">marine metagenome</name>
    <dbReference type="NCBI Taxonomy" id="408172"/>
    <lineage>
        <taxon>unclassified sequences</taxon>
        <taxon>metagenomes</taxon>
        <taxon>ecological metagenomes</taxon>
    </lineage>
</organism>
<evidence type="ECO:0000313" key="1">
    <source>
        <dbReference type="EMBL" id="SVC81906.1"/>
    </source>
</evidence>
<reference evidence="1" key="1">
    <citation type="submission" date="2018-05" db="EMBL/GenBank/DDBJ databases">
        <authorList>
            <person name="Lanie J.A."/>
            <person name="Ng W.-L."/>
            <person name="Kazmierczak K.M."/>
            <person name="Andrzejewski T.M."/>
            <person name="Davidsen T.M."/>
            <person name="Wayne K.J."/>
            <person name="Tettelin H."/>
            <person name="Glass J.I."/>
            <person name="Rusch D."/>
            <person name="Podicherti R."/>
            <person name="Tsui H.-C.T."/>
            <person name="Winkler M.E."/>
        </authorList>
    </citation>
    <scope>NUCLEOTIDE SEQUENCE</scope>
</reference>
<protein>
    <submittedName>
        <fullName evidence="1">Uncharacterized protein</fullName>
    </submittedName>
</protein>
<accession>A0A382Q911</accession>
<dbReference type="EMBL" id="UINC01112745">
    <property type="protein sequence ID" value="SVC81906.1"/>
    <property type="molecule type" value="Genomic_DNA"/>
</dbReference>
<sequence>TSLGRRASFADIGQSLATFFGLAPMQYGKSFMN</sequence>
<gene>
    <name evidence="1" type="ORF">METZ01_LOCUS334760</name>
</gene>
<proteinExistence type="predicted"/>
<name>A0A382Q911_9ZZZZ</name>
<dbReference type="AlphaFoldDB" id="A0A382Q911"/>